<dbReference type="PROSITE" id="PS51167">
    <property type="entry name" value="CHORISMATE_MUT_1"/>
    <property type="match status" value="1"/>
</dbReference>
<dbReference type="InterPro" id="IPR008243">
    <property type="entry name" value="Chorismate_mutase_AroH"/>
</dbReference>
<dbReference type="InterPro" id="IPR035959">
    <property type="entry name" value="RutC-like_sf"/>
</dbReference>
<dbReference type="PANTHER" id="PTHR21164:SF0">
    <property type="entry name" value="CHORISMATE MUTASE AROH"/>
    <property type="match status" value="1"/>
</dbReference>
<evidence type="ECO:0000313" key="4">
    <source>
        <dbReference type="Proteomes" id="UP001303902"/>
    </source>
</evidence>
<reference evidence="3 4" key="1">
    <citation type="submission" date="2023-06" db="EMBL/GenBank/DDBJ databases">
        <title>Sporosarcina sp. nov., isolated from Korean tranditional fermented seafood 'Jeotgal'.</title>
        <authorList>
            <person name="Yang A.I."/>
            <person name="Shin N.-R."/>
        </authorList>
    </citation>
    <scope>NUCLEOTIDE SEQUENCE [LARGE SCALE GENOMIC DNA]</scope>
    <source>
        <strain evidence="3 4">T2O-4</strain>
    </source>
</reference>
<keyword evidence="2" id="KW-0028">Amino-acid biosynthesis</keyword>
<dbReference type="Gene3D" id="3.30.1330.40">
    <property type="entry name" value="RutC-like"/>
    <property type="match status" value="1"/>
</dbReference>
<dbReference type="Proteomes" id="UP001303902">
    <property type="component" value="Chromosome"/>
</dbReference>
<dbReference type="SUPFAM" id="SSF55298">
    <property type="entry name" value="YjgF-like"/>
    <property type="match status" value="1"/>
</dbReference>
<evidence type="ECO:0000313" key="3">
    <source>
        <dbReference type="EMBL" id="WOV85970.1"/>
    </source>
</evidence>
<name>A0ABZ0L197_9BACL</name>
<accession>A0ABZ0L197</accession>
<dbReference type="CDD" id="cd02185">
    <property type="entry name" value="AroH"/>
    <property type="match status" value="1"/>
</dbReference>
<protein>
    <recommendedName>
        <fullName evidence="1 2">chorismate mutase</fullName>
        <ecNumber evidence="1 2">5.4.99.5</ecNumber>
    </recommendedName>
</protein>
<dbReference type="PIRSF" id="PIRSF005965">
    <property type="entry name" value="Chor_mut_AroH"/>
    <property type="match status" value="1"/>
</dbReference>
<dbReference type="EC" id="5.4.99.5" evidence="1 2"/>
<dbReference type="RefSeq" id="WP_317964676.1">
    <property type="nucleotide sequence ID" value="NZ_CP129118.1"/>
</dbReference>
<organism evidence="3 4">
    <name type="scientific">Sporosarcina oncorhynchi</name>
    <dbReference type="NCBI Taxonomy" id="3056444"/>
    <lineage>
        <taxon>Bacteria</taxon>
        <taxon>Bacillati</taxon>
        <taxon>Bacillota</taxon>
        <taxon>Bacilli</taxon>
        <taxon>Bacillales</taxon>
        <taxon>Caryophanaceae</taxon>
        <taxon>Sporosarcina</taxon>
    </lineage>
</organism>
<dbReference type="EMBL" id="CP129118">
    <property type="protein sequence ID" value="WOV85970.1"/>
    <property type="molecule type" value="Genomic_DNA"/>
</dbReference>
<proteinExistence type="predicted"/>
<dbReference type="NCBIfam" id="TIGR01796">
    <property type="entry name" value="CM_mono_aroH"/>
    <property type="match status" value="1"/>
</dbReference>
<evidence type="ECO:0000256" key="1">
    <source>
        <dbReference type="NCBIfam" id="TIGR01796"/>
    </source>
</evidence>
<keyword evidence="4" id="KW-1185">Reference proteome</keyword>
<dbReference type="Pfam" id="PF07736">
    <property type="entry name" value="CM_1"/>
    <property type="match status" value="1"/>
</dbReference>
<sequence length="121" mass="13233">MTVRGIRGATTVVADEAGYVLVATESLVKEMAELNNVNPTDIVSVVISTTQDIASAFPAKAVRSIQGWTFVPVMCTHEMNVPGGMPLCIRVLMHVNTETPQNDIQHIYQNEAVKLRPDLQK</sequence>
<comment type="catalytic activity">
    <reaction evidence="2">
        <text>chorismate = prephenate</text>
        <dbReference type="Rhea" id="RHEA:13897"/>
        <dbReference type="ChEBI" id="CHEBI:29748"/>
        <dbReference type="ChEBI" id="CHEBI:29934"/>
        <dbReference type="EC" id="5.4.99.5"/>
    </reaction>
</comment>
<gene>
    <name evidence="3" type="primary">aroH</name>
    <name evidence="3" type="ORF">QWT69_08340</name>
</gene>
<keyword evidence="2 3" id="KW-0413">Isomerase</keyword>
<dbReference type="GO" id="GO:0004106">
    <property type="term" value="F:chorismate mutase activity"/>
    <property type="evidence" value="ECO:0007669"/>
    <property type="project" value="UniProtKB-EC"/>
</dbReference>
<evidence type="ECO:0000256" key="2">
    <source>
        <dbReference type="PROSITE-ProRule" id="PRU00514"/>
    </source>
</evidence>
<keyword evidence="2" id="KW-0057">Aromatic amino acid biosynthesis</keyword>
<dbReference type="PANTHER" id="PTHR21164">
    <property type="entry name" value="CHORISMATE MUTASE"/>
    <property type="match status" value="1"/>
</dbReference>